<dbReference type="AlphaFoldDB" id="A0A0H2QWI5"/>
<evidence type="ECO:0000313" key="1">
    <source>
        <dbReference type="EMBL" id="KLO03900.1"/>
    </source>
</evidence>
<gene>
    <name evidence="1" type="ORF">SCHPADRAFT_948201</name>
</gene>
<dbReference type="InParanoid" id="A0A0H2QWI5"/>
<keyword evidence="2" id="KW-1185">Reference proteome</keyword>
<dbReference type="EMBL" id="KQ086901">
    <property type="protein sequence ID" value="KLO03900.1"/>
    <property type="molecule type" value="Genomic_DNA"/>
</dbReference>
<dbReference type="Proteomes" id="UP000053477">
    <property type="component" value="Unassembled WGS sequence"/>
</dbReference>
<protein>
    <submittedName>
        <fullName evidence="1">Uncharacterized protein</fullName>
    </submittedName>
</protein>
<evidence type="ECO:0000313" key="2">
    <source>
        <dbReference type="Proteomes" id="UP000053477"/>
    </source>
</evidence>
<name>A0A0H2QWI5_9AGAM</name>
<reference evidence="1 2" key="1">
    <citation type="submission" date="2015-04" db="EMBL/GenBank/DDBJ databases">
        <title>Complete genome sequence of Schizopora paradoxa KUC8140, a cosmopolitan wood degrader in East Asia.</title>
        <authorList>
            <consortium name="DOE Joint Genome Institute"/>
            <person name="Min B."/>
            <person name="Park H."/>
            <person name="Jang Y."/>
            <person name="Kim J.-J."/>
            <person name="Kim K.H."/>
            <person name="Pangilinan J."/>
            <person name="Lipzen A."/>
            <person name="Riley R."/>
            <person name="Grigoriev I.V."/>
            <person name="Spatafora J.W."/>
            <person name="Choi I.-G."/>
        </authorList>
    </citation>
    <scope>NUCLEOTIDE SEQUENCE [LARGE SCALE GENOMIC DNA]</scope>
    <source>
        <strain evidence="1 2">KUC8140</strain>
    </source>
</reference>
<organism evidence="1 2">
    <name type="scientific">Schizopora paradoxa</name>
    <dbReference type="NCBI Taxonomy" id="27342"/>
    <lineage>
        <taxon>Eukaryota</taxon>
        <taxon>Fungi</taxon>
        <taxon>Dikarya</taxon>
        <taxon>Basidiomycota</taxon>
        <taxon>Agaricomycotina</taxon>
        <taxon>Agaricomycetes</taxon>
        <taxon>Hymenochaetales</taxon>
        <taxon>Schizoporaceae</taxon>
        <taxon>Schizopora</taxon>
    </lineage>
</organism>
<proteinExistence type="predicted"/>
<sequence length="59" mass="6279">MGFPVPLQLASCLPPDTRSDVGADGHGSVKQFYAISVFFCRSSPPQFISPLPSTPLSRA</sequence>
<accession>A0A0H2QWI5</accession>